<evidence type="ECO:0000313" key="4">
    <source>
        <dbReference type="Proteomes" id="UP000238350"/>
    </source>
</evidence>
<evidence type="ECO:0000313" key="3">
    <source>
        <dbReference type="EMBL" id="PRT56961.1"/>
    </source>
</evidence>
<dbReference type="SUPFAM" id="SSF46942">
    <property type="entry name" value="Elongation factor TFIIS domain 2"/>
    <property type="match status" value="1"/>
</dbReference>
<comment type="caution">
    <text evidence="3">The sequence shown here is derived from an EMBL/GenBank/DDBJ whole genome shotgun (WGS) entry which is preliminary data.</text>
</comment>
<dbReference type="InterPro" id="IPR036575">
    <property type="entry name" value="TFIIS_cen_dom_sf"/>
</dbReference>
<dbReference type="GO" id="GO:0006351">
    <property type="term" value="P:DNA-templated transcription"/>
    <property type="evidence" value="ECO:0007669"/>
    <property type="project" value="InterPro"/>
</dbReference>
<dbReference type="Proteomes" id="UP000238350">
    <property type="component" value="Unassembled WGS sequence"/>
</dbReference>
<dbReference type="OrthoDB" id="44867at2759"/>
<accession>A0A2T0FPQ8</accession>
<keyword evidence="4" id="KW-1185">Reference proteome</keyword>
<dbReference type="GeneID" id="36518329"/>
<sequence>MKIDASARAALRKRKQQLKTLAVSPAHEQVGEARTATRDKLQKLITDSAKPSPDLKELVSSIASEIEEQLFEDSEEKVDAKYRAGFRRLFTCLRDSRAGFANMLIAKDISGRVFAKKPADELKRRDQLEKESQIKKENIDRAIGQTMLPETIQQIKDGRDREKWGVSRSAAAIDD</sequence>
<name>A0A2T0FPQ8_9ASCO</name>
<dbReference type="PROSITE" id="PS51321">
    <property type="entry name" value="TFIIS_CENTRAL"/>
    <property type="match status" value="1"/>
</dbReference>
<evidence type="ECO:0000259" key="2">
    <source>
        <dbReference type="PROSITE" id="PS51321"/>
    </source>
</evidence>
<dbReference type="AlphaFoldDB" id="A0A2T0FPQ8"/>
<protein>
    <recommendedName>
        <fullName evidence="2">TFIIS central domain-containing protein</fullName>
    </recommendedName>
</protein>
<dbReference type="InterPro" id="IPR003618">
    <property type="entry name" value="TFIIS_cen_dom"/>
</dbReference>
<dbReference type="Pfam" id="PF07500">
    <property type="entry name" value="TFIIS_M"/>
    <property type="match status" value="1"/>
</dbReference>
<dbReference type="EMBL" id="NDIQ01000022">
    <property type="protein sequence ID" value="PRT56961.1"/>
    <property type="molecule type" value="Genomic_DNA"/>
</dbReference>
<organism evidence="3 4">
    <name type="scientific">Wickerhamiella sorbophila</name>
    <dbReference type="NCBI Taxonomy" id="45607"/>
    <lineage>
        <taxon>Eukaryota</taxon>
        <taxon>Fungi</taxon>
        <taxon>Dikarya</taxon>
        <taxon>Ascomycota</taxon>
        <taxon>Saccharomycotina</taxon>
        <taxon>Dipodascomycetes</taxon>
        <taxon>Dipodascales</taxon>
        <taxon>Trichomonascaceae</taxon>
        <taxon>Wickerhamiella</taxon>
    </lineage>
</organism>
<proteinExistence type="predicted"/>
<dbReference type="RefSeq" id="XP_024666906.1">
    <property type="nucleotide sequence ID" value="XM_024811138.1"/>
</dbReference>
<evidence type="ECO:0000256" key="1">
    <source>
        <dbReference type="SAM" id="MobiDB-lite"/>
    </source>
</evidence>
<feature type="domain" description="TFIIS central" evidence="2">
    <location>
        <begin position="37"/>
        <end position="150"/>
    </location>
</feature>
<feature type="region of interest" description="Disordered" evidence="1">
    <location>
        <begin position="18"/>
        <end position="37"/>
    </location>
</feature>
<reference evidence="3 4" key="1">
    <citation type="submission" date="2017-04" db="EMBL/GenBank/DDBJ databases">
        <title>Genome sequencing of [Candida] sorbophila.</title>
        <authorList>
            <person name="Ahn J.O."/>
        </authorList>
    </citation>
    <scope>NUCLEOTIDE SEQUENCE [LARGE SCALE GENOMIC DNA]</scope>
    <source>
        <strain evidence="3 4">DS02</strain>
    </source>
</reference>
<dbReference type="Gene3D" id="1.10.472.30">
    <property type="entry name" value="Transcription elongation factor S-II, central domain"/>
    <property type="match status" value="1"/>
</dbReference>
<gene>
    <name evidence="3" type="ORF">B9G98_04581</name>
</gene>